<organism evidence="8 9">
    <name type="scientific">Caldilinea aerophila (strain DSM 14535 / JCM 11387 / NBRC 104270 / STL-6-O1)</name>
    <dbReference type="NCBI Taxonomy" id="926550"/>
    <lineage>
        <taxon>Bacteria</taxon>
        <taxon>Bacillati</taxon>
        <taxon>Chloroflexota</taxon>
        <taxon>Caldilineae</taxon>
        <taxon>Caldilineales</taxon>
        <taxon>Caldilineaceae</taxon>
        <taxon>Caldilinea</taxon>
    </lineage>
</organism>
<evidence type="ECO:0000256" key="3">
    <source>
        <dbReference type="HAMAP-Rule" id="MF_01151"/>
    </source>
</evidence>
<dbReference type="HOGENOM" id="CLU_057217_0_2_0"/>
<name>I0I7E5_CALAS</name>
<evidence type="ECO:0000313" key="8">
    <source>
        <dbReference type="EMBL" id="BAM01183.1"/>
    </source>
</evidence>
<dbReference type="EMBL" id="AP012337">
    <property type="protein sequence ID" value="BAM01183.1"/>
    <property type="molecule type" value="Genomic_DNA"/>
</dbReference>
<protein>
    <recommendedName>
        <fullName evidence="3 4">Protein GrpE</fullName>
    </recommendedName>
    <alternativeName>
        <fullName evidence="3">HSP-70 cofactor</fullName>
    </alternativeName>
</protein>
<evidence type="ECO:0000256" key="5">
    <source>
        <dbReference type="RuleBase" id="RU004478"/>
    </source>
</evidence>
<keyword evidence="9" id="KW-1185">Reference proteome</keyword>
<keyword evidence="3" id="KW-0963">Cytoplasm</keyword>
<dbReference type="GO" id="GO:0000774">
    <property type="term" value="F:adenyl-nucleotide exchange factor activity"/>
    <property type="evidence" value="ECO:0007669"/>
    <property type="project" value="InterPro"/>
</dbReference>
<dbReference type="GO" id="GO:0042803">
    <property type="term" value="F:protein homodimerization activity"/>
    <property type="evidence" value="ECO:0007669"/>
    <property type="project" value="InterPro"/>
</dbReference>
<dbReference type="Proteomes" id="UP000007880">
    <property type="component" value="Chromosome"/>
</dbReference>
<dbReference type="eggNOG" id="COG0576">
    <property type="taxonomic scope" value="Bacteria"/>
</dbReference>
<proteinExistence type="inferred from homology"/>
<dbReference type="Gene3D" id="2.30.22.10">
    <property type="entry name" value="Head domain of nucleotide exchange factor GrpE"/>
    <property type="match status" value="1"/>
</dbReference>
<keyword evidence="6" id="KW-0175">Coiled coil</keyword>
<dbReference type="KEGG" id="cap:CLDAP_31430"/>
<comment type="function">
    <text evidence="3 4">Participates actively in the response to hyperosmotic and heat shock by preventing the aggregation of stress-denatured proteins, in association with DnaK and GrpE. It is the nucleotide exchange factor for DnaK and may function as a thermosensor. Unfolded proteins bind initially to DnaJ; upon interaction with the DnaJ-bound protein, DnaK hydrolyzes its bound ATP, resulting in the formation of a stable complex. GrpE releases ADP from DnaK; ATP binding to DnaK triggers the release of the substrate protein, thus completing the reaction cycle. Several rounds of ATP-dependent interactions between DnaJ, DnaK and GrpE are required for fully efficient folding.</text>
</comment>
<comment type="subcellular location">
    <subcellularLocation>
        <location evidence="3">Cytoplasm</location>
    </subcellularLocation>
</comment>
<comment type="subunit">
    <text evidence="3">Homodimer.</text>
</comment>
<dbReference type="InterPro" id="IPR013805">
    <property type="entry name" value="GrpE_CC"/>
</dbReference>
<gene>
    <name evidence="3 8" type="primary">grpE</name>
    <name evidence="8" type="ordered locus">CLDAP_31430</name>
</gene>
<dbReference type="AlphaFoldDB" id="I0I7E5"/>
<dbReference type="PROSITE" id="PS01071">
    <property type="entry name" value="GRPE"/>
    <property type="match status" value="1"/>
</dbReference>
<dbReference type="PANTHER" id="PTHR21237">
    <property type="entry name" value="GRPE PROTEIN"/>
    <property type="match status" value="1"/>
</dbReference>
<evidence type="ECO:0000256" key="2">
    <source>
        <dbReference type="ARBA" id="ARBA00023186"/>
    </source>
</evidence>
<dbReference type="InterPro" id="IPR009012">
    <property type="entry name" value="GrpE_head"/>
</dbReference>
<feature type="coiled-coil region" evidence="6">
    <location>
        <begin position="51"/>
        <end position="103"/>
    </location>
</feature>
<dbReference type="GO" id="GO:0051082">
    <property type="term" value="F:unfolded protein binding"/>
    <property type="evidence" value="ECO:0007669"/>
    <property type="project" value="TreeGrafter"/>
</dbReference>
<dbReference type="RefSeq" id="WP_014434409.1">
    <property type="nucleotide sequence ID" value="NC_017079.1"/>
</dbReference>
<comment type="similarity">
    <text evidence="1 3 5">Belongs to the GrpE family.</text>
</comment>
<evidence type="ECO:0000256" key="6">
    <source>
        <dbReference type="SAM" id="Coils"/>
    </source>
</evidence>
<dbReference type="SUPFAM" id="SSF58014">
    <property type="entry name" value="Coiled-coil domain of nucleotide exchange factor GrpE"/>
    <property type="match status" value="1"/>
</dbReference>
<dbReference type="GO" id="GO:0051087">
    <property type="term" value="F:protein-folding chaperone binding"/>
    <property type="evidence" value="ECO:0007669"/>
    <property type="project" value="InterPro"/>
</dbReference>
<dbReference type="Pfam" id="PF01025">
    <property type="entry name" value="GrpE"/>
    <property type="match status" value="1"/>
</dbReference>
<evidence type="ECO:0000256" key="1">
    <source>
        <dbReference type="ARBA" id="ARBA00009054"/>
    </source>
</evidence>
<keyword evidence="2 3" id="KW-0143">Chaperone</keyword>
<evidence type="ECO:0000256" key="7">
    <source>
        <dbReference type="SAM" id="MobiDB-lite"/>
    </source>
</evidence>
<accession>I0I7E5</accession>
<dbReference type="InterPro" id="IPR000740">
    <property type="entry name" value="GrpE"/>
</dbReference>
<dbReference type="PRINTS" id="PR00773">
    <property type="entry name" value="GRPEPROTEIN"/>
</dbReference>
<dbReference type="Gene3D" id="3.90.20.20">
    <property type="match status" value="1"/>
</dbReference>
<dbReference type="GO" id="GO:0005737">
    <property type="term" value="C:cytoplasm"/>
    <property type="evidence" value="ECO:0007669"/>
    <property type="project" value="UniProtKB-SubCell"/>
</dbReference>
<keyword evidence="3 4" id="KW-0346">Stress response</keyword>
<dbReference type="OrthoDB" id="9812586at2"/>
<evidence type="ECO:0000313" key="9">
    <source>
        <dbReference type="Proteomes" id="UP000007880"/>
    </source>
</evidence>
<reference evidence="8 9" key="1">
    <citation type="submission" date="2012-02" db="EMBL/GenBank/DDBJ databases">
        <title>Complete genome sequence of Caldilinea aerophila DSM 14535 (= NBRC 102666).</title>
        <authorList>
            <person name="Oguchi A."/>
            <person name="Hosoyama A."/>
            <person name="Sekine M."/>
            <person name="Fukai R."/>
            <person name="Kato Y."/>
            <person name="Nakamura S."/>
            <person name="Hanada S."/>
            <person name="Yamazaki S."/>
            <person name="Fujita N."/>
        </authorList>
    </citation>
    <scope>NUCLEOTIDE SEQUENCE [LARGE SCALE GENOMIC DNA]</scope>
    <source>
        <strain evidence="9">DSM 14535 / JCM 11387 / NBRC 104270 / STL-6-O1</strain>
    </source>
</reference>
<dbReference type="CDD" id="cd00446">
    <property type="entry name" value="GrpE"/>
    <property type="match status" value="1"/>
</dbReference>
<dbReference type="GO" id="GO:0006457">
    <property type="term" value="P:protein folding"/>
    <property type="evidence" value="ECO:0007669"/>
    <property type="project" value="InterPro"/>
</dbReference>
<dbReference type="PANTHER" id="PTHR21237:SF23">
    <property type="entry name" value="GRPE PROTEIN HOMOLOG, MITOCHONDRIAL"/>
    <property type="match status" value="1"/>
</dbReference>
<dbReference type="HAMAP" id="MF_01151">
    <property type="entry name" value="GrpE"/>
    <property type="match status" value="1"/>
</dbReference>
<feature type="region of interest" description="Disordered" evidence="7">
    <location>
        <begin position="1"/>
        <end position="48"/>
    </location>
</feature>
<evidence type="ECO:0000256" key="4">
    <source>
        <dbReference type="RuleBase" id="RU000639"/>
    </source>
</evidence>
<dbReference type="STRING" id="926550.CLDAP_31430"/>
<feature type="compositionally biased region" description="Polar residues" evidence="7">
    <location>
        <begin position="7"/>
        <end position="21"/>
    </location>
</feature>
<sequence length="210" mass="23228">MTEKNTEQVQPTEMESTSTHSAAELTDEAKGEGPLPEQLSEEAASAPEVDVNALLETVARLEAELAEARQQCADITEKSQRLAAEFQNSRRRQERQLAEEMERTSAYIIRRLLPVLDDFDLALAHAPAGDETWNAWVEGIRQIRRKLYAVLEEEGLVPIPTDGAFDPSLHEAISSAPSEAVESGHIIETLRAGYTLKGRVLRPALVRVAM</sequence>
<dbReference type="SUPFAM" id="SSF51064">
    <property type="entry name" value="Head domain of nucleotide exchange factor GrpE"/>
    <property type="match status" value="1"/>
</dbReference>